<dbReference type="EMBL" id="CP016249">
    <property type="protein sequence ID" value="ANQ08936.1"/>
    <property type="molecule type" value="Genomic_DNA"/>
</dbReference>
<protein>
    <recommendedName>
        <fullName evidence="3">RAP domain-containing protein</fullName>
    </recommendedName>
</protein>
<dbReference type="AlphaFoldDB" id="A0A1B1E1L0"/>
<sequence>MRVPLSVGPPHLLLLRRRWANRITVVRTLAPLNFHPYRNITSAQNQQRTNRSEKELEKTIKLVDKILKENNFDVFMKGMGNGGVPRVAAKEVDAYKFLHLLNRILVLSKEADCSSDGRTNIWKCPTFLNLLGYIKLKIPSFNIQEMFLFALCFSKIQFMPQMLIHDFLLTIQEKPYLQGFLEADVNKFFQFFFIVTSMKNMRVGEQTDLMFATFSTNFVEVVLDFLAGADVTPSDESTELNSDLPGDLPRHLPLDCYHLLCVGLHNANVRNAPLMHRVATEIVHLLNDHHTLDKQDQIDAAKKLINIYLAYVSLRCENYYLYEKLNTYMYNLIGELPLASCLTLLLSIATLKEQKCFNFPLCMLSSLEKNFCCKFYSLDAKDLLLLIYLFTYLNLHVANTDAYVCMLDHLFNVHKFEASHEEERVKLFQIYVSLMQSFPSAVSRGLDSLRENHTNSYCDNEVDVEVEVDESDQRTRRTKLQNALEKIQASMQMQHEQNPPEYAQELNEEVDNLHEMLRQISGSTFCIKNLSKNKVLLNYYLSHISFDLKKEGSPETESQKVVILFDTDKTHLCDNSFDIYCNMKRNHLTTLNMKCFSINLHQWRELSPEERRQFIAFGLTHRYFPSGTAST</sequence>
<dbReference type="OrthoDB" id="372396at2759"/>
<keyword evidence="2" id="KW-1185">Reference proteome</keyword>
<dbReference type="GeneID" id="30910233"/>
<dbReference type="Proteomes" id="UP000092716">
    <property type="component" value="Chromosome 11"/>
</dbReference>
<evidence type="ECO:0008006" key="3">
    <source>
        <dbReference type="Google" id="ProtNLM"/>
    </source>
</evidence>
<proteinExistence type="predicted"/>
<accession>A0A1B1E1L0</accession>
<reference evidence="2" key="1">
    <citation type="submission" date="2016-06" db="EMBL/GenBank/DDBJ databases">
        <title>First high quality genome sequence of Plasmodium coatneyi using continuous long reads from single molecule, real-time sequencing.</title>
        <authorList>
            <person name="Chien J.-T."/>
            <person name="Pakala S.B."/>
            <person name="Geraldo J.A."/>
            <person name="Lapp S.A."/>
            <person name="Barnwell J.W."/>
            <person name="Kissinger J.C."/>
            <person name="Galinski M.R."/>
            <person name="Humphrey J.C."/>
        </authorList>
    </citation>
    <scope>NUCLEOTIDE SEQUENCE [LARGE SCALE GENOMIC DNA]</scope>
    <source>
        <strain evidence="2">Hackeri</strain>
    </source>
</reference>
<dbReference type="KEGG" id="pcot:PCOAH_00035020"/>
<dbReference type="RefSeq" id="XP_019915631.1">
    <property type="nucleotide sequence ID" value="XM_020060293.1"/>
</dbReference>
<organism evidence="1 2">
    <name type="scientific">Plasmodium coatneyi</name>
    <dbReference type="NCBI Taxonomy" id="208452"/>
    <lineage>
        <taxon>Eukaryota</taxon>
        <taxon>Sar</taxon>
        <taxon>Alveolata</taxon>
        <taxon>Apicomplexa</taxon>
        <taxon>Aconoidasida</taxon>
        <taxon>Haemosporida</taxon>
        <taxon>Plasmodiidae</taxon>
        <taxon>Plasmodium</taxon>
    </lineage>
</organism>
<name>A0A1B1E1L0_9APIC</name>
<evidence type="ECO:0000313" key="1">
    <source>
        <dbReference type="EMBL" id="ANQ08936.1"/>
    </source>
</evidence>
<gene>
    <name evidence="1" type="ORF">PCOAH_00035020</name>
</gene>
<dbReference type="VEuPathDB" id="PlasmoDB:PCOAH_00035020"/>
<evidence type="ECO:0000313" key="2">
    <source>
        <dbReference type="Proteomes" id="UP000092716"/>
    </source>
</evidence>